<evidence type="ECO:0000313" key="4">
    <source>
        <dbReference type="Proteomes" id="UP001209535"/>
    </source>
</evidence>
<feature type="chain" id="PRO_5047018859" evidence="1">
    <location>
        <begin position="26"/>
        <end position="265"/>
    </location>
</feature>
<gene>
    <name evidence="3" type="ORF">OEZ60_14330</name>
</gene>
<proteinExistence type="predicted"/>
<name>A0ABT2X5G6_9RHOB</name>
<feature type="domain" description="Extensin-like C-terminal" evidence="2">
    <location>
        <begin position="113"/>
        <end position="265"/>
    </location>
</feature>
<keyword evidence="1" id="KW-0732">Signal</keyword>
<accession>A0ABT2X5G6</accession>
<comment type="caution">
    <text evidence="3">The sequence shown here is derived from an EMBL/GenBank/DDBJ whole genome shotgun (WGS) entry which is preliminary data.</text>
</comment>
<dbReference type="RefSeq" id="WP_263337557.1">
    <property type="nucleotide sequence ID" value="NZ_JAOVQO010000013.1"/>
</dbReference>
<feature type="signal peptide" evidence="1">
    <location>
        <begin position="1"/>
        <end position="25"/>
    </location>
</feature>
<evidence type="ECO:0000313" key="3">
    <source>
        <dbReference type="EMBL" id="MCU9849181.1"/>
    </source>
</evidence>
<evidence type="ECO:0000256" key="1">
    <source>
        <dbReference type="SAM" id="SignalP"/>
    </source>
</evidence>
<reference evidence="3 4" key="1">
    <citation type="submission" date="2022-10" db="EMBL/GenBank/DDBJ databases">
        <title>Defluviimonas sp. nov., isolated from ocean surface sediments.</title>
        <authorList>
            <person name="He W."/>
            <person name="Wang L."/>
            <person name="Zhang D.-F."/>
        </authorList>
    </citation>
    <scope>NUCLEOTIDE SEQUENCE [LARGE SCALE GENOMIC DNA]</scope>
    <source>
        <strain evidence="3 4">WL0024</strain>
    </source>
</reference>
<dbReference type="InterPro" id="IPR009683">
    <property type="entry name" value="Extensin-like_C"/>
</dbReference>
<dbReference type="EMBL" id="JAOVQO010000013">
    <property type="protein sequence ID" value="MCU9849181.1"/>
    <property type="molecule type" value="Genomic_DNA"/>
</dbReference>
<dbReference type="Proteomes" id="UP001209535">
    <property type="component" value="Unassembled WGS sequence"/>
</dbReference>
<protein>
    <submittedName>
        <fullName evidence="3">Extensin family protein</fullName>
    </submittedName>
</protein>
<sequence length="265" mass="27378">MTRTELRGRGAIAAVICLVASAALANPPAQSPRPEARPGASARPAVMVVSVSDFAPVSSERPEKRPRGLATDLQVEKVVFRSQPAPEATIGRKGALCGDPALKGKTIPPILSKVKGCGLEEGVSLVSVAGVALSQPASVDCATASALKTWVETGVKPALEGTGGGVAALQVAGSYTCRGRNNQKGARVSEHGRGRAVDISAILLADGTAITVENGWGSKRYGKVLASMRRSACGPFNTVLGPGSDRHHHDHLHLDTARGRGPYCR</sequence>
<dbReference type="Pfam" id="PF06904">
    <property type="entry name" value="Extensin-like_C"/>
    <property type="match status" value="1"/>
</dbReference>
<organism evidence="3 4">
    <name type="scientific">Albidovulum salinarum</name>
    <dbReference type="NCBI Taxonomy" id="2984153"/>
    <lineage>
        <taxon>Bacteria</taxon>
        <taxon>Pseudomonadati</taxon>
        <taxon>Pseudomonadota</taxon>
        <taxon>Alphaproteobacteria</taxon>
        <taxon>Rhodobacterales</taxon>
        <taxon>Paracoccaceae</taxon>
        <taxon>Albidovulum</taxon>
    </lineage>
</organism>
<keyword evidence="4" id="KW-1185">Reference proteome</keyword>
<evidence type="ECO:0000259" key="2">
    <source>
        <dbReference type="Pfam" id="PF06904"/>
    </source>
</evidence>